<keyword evidence="6" id="KW-1185">Reference proteome</keyword>
<evidence type="ECO:0000313" key="6">
    <source>
        <dbReference type="Proteomes" id="UP001249851"/>
    </source>
</evidence>
<reference evidence="5" key="1">
    <citation type="journal article" date="2023" name="G3 (Bethesda)">
        <title>Whole genome assembly and annotation of the endangered Caribbean coral Acropora cervicornis.</title>
        <authorList>
            <person name="Selwyn J.D."/>
            <person name="Vollmer S.V."/>
        </authorList>
    </citation>
    <scope>NUCLEOTIDE SEQUENCE</scope>
    <source>
        <strain evidence="5">K2</strain>
    </source>
</reference>
<dbReference type="PANTHER" id="PTHR43435">
    <property type="entry name" value="RIBULOKINASE"/>
    <property type="match status" value="1"/>
</dbReference>
<proteinExistence type="predicted"/>
<dbReference type="GO" id="GO:0019321">
    <property type="term" value="P:pentose metabolic process"/>
    <property type="evidence" value="ECO:0007669"/>
    <property type="project" value="TreeGrafter"/>
</dbReference>
<dbReference type="GO" id="GO:0005737">
    <property type="term" value="C:cytoplasm"/>
    <property type="evidence" value="ECO:0007669"/>
    <property type="project" value="TreeGrafter"/>
</dbReference>
<feature type="domain" description="Carbohydrate kinase FGGY C-terminal" evidence="4">
    <location>
        <begin position="156"/>
        <end position="332"/>
    </location>
</feature>
<evidence type="ECO:0000313" key="5">
    <source>
        <dbReference type="EMBL" id="KAK2555031.1"/>
    </source>
</evidence>
<gene>
    <name evidence="5" type="ORF">P5673_023378</name>
</gene>
<sequence>MGEHFYIGVDVGTASVRAALVSSNGKIASSASRALQIWHTLPDFYEQSSEDIWENVCAVVKEVVADKESCDGIRGIGFDATCSLVALDSSGTPVTVSPSKDNGRNIIMWLDHRAVKQAQMINDTKHKAVLMAGTTHSSMKLDLKILLKLITPSLLSQEPTFVPGVWGPYFCAMVPSLWLNEGGQSVTGKLLDHIIETHVAYPDLKEKAGKSGSSIYEELNSHLTVMAEKRRLENVALLSQDVHICGLTLASDLDVLAVLYVASLQAIAHGSRHIIESMNKSGHSIDTLFLCGGLAKNELFIQTHADVTGLPCVLARESECMLIGAAILGACASGDFPSVQVSTFYLRAAAMHPVVNFRQIFQIYKLVTVTKSFLELKQHR</sequence>
<dbReference type="Gene3D" id="1.20.58.2240">
    <property type="match status" value="1"/>
</dbReference>
<evidence type="ECO:0000256" key="2">
    <source>
        <dbReference type="ARBA" id="ARBA00022777"/>
    </source>
</evidence>
<organism evidence="5 6">
    <name type="scientific">Acropora cervicornis</name>
    <name type="common">Staghorn coral</name>
    <dbReference type="NCBI Taxonomy" id="6130"/>
    <lineage>
        <taxon>Eukaryota</taxon>
        <taxon>Metazoa</taxon>
        <taxon>Cnidaria</taxon>
        <taxon>Anthozoa</taxon>
        <taxon>Hexacorallia</taxon>
        <taxon>Scleractinia</taxon>
        <taxon>Astrocoeniina</taxon>
        <taxon>Acroporidae</taxon>
        <taxon>Acropora</taxon>
    </lineage>
</organism>
<evidence type="ECO:0000259" key="4">
    <source>
        <dbReference type="Pfam" id="PF02782"/>
    </source>
</evidence>
<dbReference type="InterPro" id="IPR043129">
    <property type="entry name" value="ATPase_NBD"/>
</dbReference>
<evidence type="ECO:0000256" key="1">
    <source>
        <dbReference type="ARBA" id="ARBA00022679"/>
    </source>
</evidence>
<keyword evidence="2 5" id="KW-0418">Kinase</keyword>
<dbReference type="GO" id="GO:0019150">
    <property type="term" value="F:D-ribulokinase activity"/>
    <property type="evidence" value="ECO:0007669"/>
    <property type="project" value="TreeGrafter"/>
</dbReference>
<feature type="domain" description="Carbohydrate kinase FGGY N-terminal" evidence="3">
    <location>
        <begin position="6"/>
        <end position="126"/>
    </location>
</feature>
<dbReference type="InterPro" id="IPR018484">
    <property type="entry name" value="FGGY_N"/>
</dbReference>
<dbReference type="InterPro" id="IPR018485">
    <property type="entry name" value="FGGY_C"/>
</dbReference>
<dbReference type="EMBL" id="JARQWQ010000065">
    <property type="protein sequence ID" value="KAK2555031.1"/>
    <property type="molecule type" value="Genomic_DNA"/>
</dbReference>
<dbReference type="SUPFAM" id="SSF53067">
    <property type="entry name" value="Actin-like ATPase domain"/>
    <property type="match status" value="2"/>
</dbReference>
<keyword evidence="1" id="KW-0808">Transferase</keyword>
<reference evidence="5" key="2">
    <citation type="journal article" date="2023" name="Science">
        <title>Genomic signatures of disease resistance in endangered staghorn corals.</title>
        <authorList>
            <person name="Vollmer S.V."/>
            <person name="Selwyn J.D."/>
            <person name="Despard B.A."/>
            <person name="Roesel C.L."/>
        </authorList>
    </citation>
    <scope>NUCLEOTIDE SEQUENCE</scope>
    <source>
        <strain evidence="5">K2</strain>
    </source>
</reference>
<dbReference type="Gene3D" id="3.30.420.40">
    <property type="match status" value="2"/>
</dbReference>
<dbReference type="PANTHER" id="PTHR43435:SF4">
    <property type="entry name" value="FGGY CARBOHYDRATE KINASE DOMAIN-CONTAINING PROTEIN"/>
    <property type="match status" value="1"/>
</dbReference>
<evidence type="ECO:0000259" key="3">
    <source>
        <dbReference type="Pfam" id="PF00370"/>
    </source>
</evidence>
<dbReference type="Proteomes" id="UP001249851">
    <property type="component" value="Unassembled WGS sequence"/>
</dbReference>
<dbReference type="Pfam" id="PF00370">
    <property type="entry name" value="FGGY_N"/>
    <property type="match status" value="1"/>
</dbReference>
<accession>A0AAD9UYX6</accession>
<comment type="caution">
    <text evidence="5">The sequence shown here is derived from an EMBL/GenBank/DDBJ whole genome shotgun (WGS) entry which is preliminary data.</text>
</comment>
<dbReference type="AlphaFoldDB" id="A0AAD9UYX6"/>
<dbReference type="Pfam" id="PF02782">
    <property type="entry name" value="FGGY_C"/>
    <property type="match status" value="1"/>
</dbReference>
<protein>
    <submittedName>
        <fullName evidence="5">FGGY carbohydrate kinase domain-containing protein</fullName>
    </submittedName>
</protein>
<name>A0AAD9UYX6_ACRCE</name>